<sequence length="70" mass="7811">MVSAAVVVIVAAVSDRPWFPDRSWFFDPTVIPGSVMISGRPWFFGVSHDFEQMFGYSRVRMLAIGAAAWS</sequence>
<evidence type="ECO:0000313" key="1">
    <source>
        <dbReference type="EMBL" id="PJM75240.1"/>
    </source>
</evidence>
<comment type="caution">
    <text evidence="1">The sequence shown here is derived from an EMBL/GenBank/DDBJ whole genome shotgun (WGS) entry which is preliminary data.</text>
</comment>
<reference evidence="1 2" key="1">
    <citation type="submission" date="2017-10" db="EMBL/GenBank/DDBJ databases">
        <title>Draft genome sequences of strains TRE 1, TRE 9, TRE H and TRI 7, isolated from tamarins, belonging to four potential novel Bifidobacterium species.</title>
        <authorList>
            <person name="Mattarelli P."/>
            <person name="Modesto M."/>
            <person name="Puglisi E."/>
            <person name="Morelli L."/>
            <person name="Spezio C."/>
            <person name="Bonetti A."/>
            <person name="Sandri C."/>
        </authorList>
    </citation>
    <scope>NUCLEOTIDE SEQUENCE [LARGE SCALE GENOMIC DNA]</scope>
    <source>
        <strain evidence="2">TRI7</strain>
    </source>
</reference>
<gene>
    <name evidence="1" type="ORF">CSQ87_06550</name>
</gene>
<dbReference type="AlphaFoldDB" id="A0A2M9HEJ0"/>
<dbReference type="Proteomes" id="UP000231451">
    <property type="component" value="Unassembled WGS sequence"/>
</dbReference>
<accession>A0A2M9HEJ0</accession>
<keyword evidence="2" id="KW-1185">Reference proteome</keyword>
<dbReference type="EMBL" id="PEBK01000005">
    <property type="protein sequence ID" value="PJM75240.1"/>
    <property type="molecule type" value="Genomic_DNA"/>
</dbReference>
<evidence type="ECO:0000313" key="2">
    <source>
        <dbReference type="Proteomes" id="UP000231451"/>
    </source>
</evidence>
<proteinExistence type="predicted"/>
<organism evidence="1 2">
    <name type="scientific">Bifidobacterium simiarum</name>
    <dbReference type="NCBI Taxonomy" id="2045441"/>
    <lineage>
        <taxon>Bacteria</taxon>
        <taxon>Bacillati</taxon>
        <taxon>Actinomycetota</taxon>
        <taxon>Actinomycetes</taxon>
        <taxon>Bifidobacteriales</taxon>
        <taxon>Bifidobacteriaceae</taxon>
        <taxon>Bifidobacterium</taxon>
    </lineage>
</organism>
<protein>
    <submittedName>
        <fullName evidence="1">Uncharacterized protein</fullName>
    </submittedName>
</protein>
<name>A0A2M9HEJ0_9BIFI</name>